<feature type="signal peptide" evidence="1">
    <location>
        <begin position="1"/>
        <end position="20"/>
    </location>
</feature>
<keyword evidence="1" id="KW-0732">Signal</keyword>
<protein>
    <submittedName>
        <fullName evidence="2">Uncharacterized protein</fullName>
    </submittedName>
</protein>
<name>A0A238JR45_9RHOB</name>
<feature type="chain" id="PRO_5012714783" evidence="1">
    <location>
        <begin position="21"/>
        <end position="144"/>
    </location>
</feature>
<evidence type="ECO:0000313" key="2">
    <source>
        <dbReference type="EMBL" id="SMX32342.1"/>
    </source>
</evidence>
<gene>
    <name evidence="2" type="ORF">PEV8663_00004</name>
</gene>
<evidence type="ECO:0000256" key="1">
    <source>
        <dbReference type="SAM" id="SignalP"/>
    </source>
</evidence>
<organism evidence="2 3">
    <name type="scientific">Pelagimonas varians</name>
    <dbReference type="NCBI Taxonomy" id="696760"/>
    <lineage>
        <taxon>Bacteria</taxon>
        <taxon>Pseudomonadati</taxon>
        <taxon>Pseudomonadota</taxon>
        <taxon>Alphaproteobacteria</taxon>
        <taxon>Rhodobacterales</taxon>
        <taxon>Roseobacteraceae</taxon>
        <taxon>Pelagimonas</taxon>
    </lineage>
</organism>
<sequence length="144" mass="15977">MGLMRGTLIAICVLATPAVALTPPMPQCARASLAPEEVAYTGYDYSLAGGDFVAYERRLKSGGRWEFIYEHCPSRKRVTVVVTGLDESENRQRMQDAIAPILRAAESKRRYTLHDLRRLARETGAEAEVTTAGYKSCVCAEWGY</sequence>
<reference evidence="2 3" key="1">
    <citation type="submission" date="2017-05" db="EMBL/GenBank/DDBJ databases">
        <authorList>
            <person name="Song R."/>
            <person name="Chenine A.L."/>
            <person name="Ruprecht R.M."/>
        </authorList>
    </citation>
    <scope>NUCLEOTIDE SEQUENCE [LARGE SCALE GENOMIC DNA]</scope>
    <source>
        <strain evidence="2 3">CECT 8663</strain>
    </source>
</reference>
<evidence type="ECO:0000313" key="3">
    <source>
        <dbReference type="Proteomes" id="UP000220836"/>
    </source>
</evidence>
<dbReference type="AlphaFoldDB" id="A0A238JR45"/>
<dbReference type="EMBL" id="FXYH01000001">
    <property type="protein sequence ID" value="SMX32342.1"/>
    <property type="molecule type" value="Genomic_DNA"/>
</dbReference>
<dbReference type="Proteomes" id="UP000220836">
    <property type="component" value="Unassembled WGS sequence"/>
</dbReference>
<proteinExistence type="predicted"/>
<accession>A0A238JR45</accession>
<keyword evidence="3" id="KW-1185">Reference proteome</keyword>